<evidence type="ECO:0000313" key="2">
    <source>
        <dbReference type="EMBL" id="WWC88436.1"/>
    </source>
</evidence>
<feature type="region of interest" description="Disordered" evidence="1">
    <location>
        <begin position="1"/>
        <end position="88"/>
    </location>
</feature>
<feature type="compositionally biased region" description="Basic and acidic residues" evidence="1">
    <location>
        <begin position="39"/>
        <end position="48"/>
    </location>
</feature>
<accession>A0AAX4JSN8</accession>
<reference evidence="2 3" key="1">
    <citation type="submission" date="2024-01" db="EMBL/GenBank/DDBJ databases">
        <title>Comparative genomics of Cryptococcus and Kwoniella reveals pathogenesis evolution and contrasting modes of karyotype evolution via chromosome fusion or intercentromeric recombination.</title>
        <authorList>
            <person name="Coelho M.A."/>
            <person name="David-Palma M."/>
            <person name="Shea T."/>
            <person name="Bowers K."/>
            <person name="McGinley-Smith S."/>
            <person name="Mohammad A.W."/>
            <person name="Gnirke A."/>
            <person name="Yurkov A.M."/>
            <person name="Nowrousian M."/>
            <person name="Sun S."/>
            <person name="Cuomo C.A."/>
            <person name="Heitman J."/>
        </authorList>
    </citation>
    <scope>NUCLEOTIDE SEQUENCE [LARGE SCALE GENOMIC DNA]</scope>
    <source>
        <strain evidence="2 3">CBS 6074</strain>
    </source>
</reference>
<dbReference type="RefSeq" id="XP_066075199.1">
    <property type="nucleotide sequence ID" value="XM_066219102.1"/>
</dbReference>
<keyword evidence="3" id="KW-1185">Reference proteome</keyword>
<feature type="compositionally biased region" description="Polar residues" evidence="1">
    <location>
        <begin position="10"/>
        <end position="24"/>
    </location>
</feature>
<dbReference type="AlphaFoldDB" id="A0AAX4JSN8"/>
<organism evidence="2 3">
    <name type="scientific">Kwoniella dendrophila CBS 6074</name>
    <dbReference type="NCBI Taxonomy" id="1295534"/>
    <lineage>
        <taxon>Eukaryota</taxon>
        <taxon>Fungi</taxon>
        <taxon>Dikarya</taxon>
        <taxon>Basidiomycota</taxon>
        <taxon>Agaricomycotina</taxon>
        <taxon>Tremellomycetes</taxon>
        <taxon>Tremellales</taxon>
        <taxon>Cryptococcaceae</taxon>
        <taxon>Kwoniella</taxon>
    </lineage>
</organism>
<protein>
    <submittedName>
        <fullName evidence="2">Uncharacterized protein</fullName>
    </submittedName>
</protein>
<sequence length="88" mass="9456">MATADDKAFVTSQTNIAETAQNVSAEDRRTEESEATGRIPKEEVEGLKDSIGGGEVLDDKEGYTRSSNKDASAYKQEDEVDAAVADLE</sequence>
<evidence type="ECO:0000256" key="1">
    <source>
        <dbReference type="SAM" id="MobiDB-lite"/>
    </source>
</evidence>
<evidence type="ECO:0000313" key="3">
    <source>
        <dbReference type="Proteomes" id="UP001355207"/>
    </source>
</evidence>
<dbReference type="Proteomes" id="UP001355207">
    <property type="component" value="Chromosome 4"/>
</dbReference>
<gene>
    <name evidence="2" type="ORF">L201_003347</name>
</gene>
<name>A0AAX4JSN8_9TREE</name>
<proteinExistence type="predicted"/>
<dbReference type="GeneID" id="91094017"/>
<dbReference type="EMBL" id="CP144101">
    <property type="protein sequence ID" value="WWC88436.1"/>
    <property type="molecule type" value="Genomic_DNA"/>
</dbReference>